<dbReference type="STRING" id="929713.NIASO_09645"/>
<dbReference type="OrthoDB" id="668563at2"/>
<dbReference type="AlphaFoldDB" id="W0F847"/>
<dbReference type="RefSeq" id="WP_008584244.1">
    <property type="nucleotide sequence ID" value="NZ_CP007035.1"/>
</dbReference>
<keyword evidence="2" id="KW-1185">Reference proteome</keyword>
<reference evidence="1 2" key="1">
    <citation type="submission" date="2013-12" db="EMBL/GenBank/DDBJ databases">
        <authorList>
            <consortium name="DOE Joint Genome Institute"/>
            <person name="Eisen J."/>
            <person name="Huntemann M."/>
            <person name="Han J."/>
            <person name="Chen A."/>
            <person name="Kyrpides N."/>
            <person name="Mavromatis K."/>
            <person name="Markowitz V."/>
            <person name="Palaniappan K."/>
            <person name="Ivanova N."/>
            <person name="Schaumberg A."/>
            <person name="Pati A."/>
            <person name="Liolios K."/>
            <person name="Nordberg H.P."/>
            <person name="Cantor M.N."/>
            <person name="Hua S.X."/>
            <person name="Woyke T."/>
        </authorList>
    </citation>
    <scope>NUCLEOTIDE SEQUENCE [LARGE SCALE GENOMIC DNA]</scope>
    <source>
        <strain evidence="2">DSM 19437</strain>
    </source>
</reference>
<dbReference type="EMBL" id="CP007035">
    <property type="protein sequence ID" value="AHF17546.1"/>
    <property type="molecule type" value="Genomic_DNA"/>
</dbReference>
<accession>W0F847</accession>
<gene>
    <name evidence="1" type="ORF">NIASO_09645</name>
</gene>
<proteinExistence type="predicted"/>
<evidence type="ECO:0000313" key="1">
    <source>
        <dbReference type="EMBL" id="AHF17546.1"/>
    </source>
</evidence>
<dbReference type="Proteomes" id="UP000003586">
    <property type="component" value="Chromosome"/>
</dbReference>
<dbReference type="HOGENOM" id="CLU_1609079_0_0_10"/>
<protein>
    <submittedName>
        <fullName evidence="1">Uncharacterized protein</fullName>
    </submittedName>
</protein>
<sequence length="165" mass="18707">MKNDNVAIPFLFVFLALWVCTGCQKNKDAAPGSYQLITIYENPLPDPVTIQFINGSITPKGDTLIRYEFDKIMIDPNSSTQIMQDVCLKDCPDKKTMVEPNMAKITIGNRQRTDVDYNVVPLNNAAAHTDSINIFNKLHWSVSRMNTGQVIKIYKIIQGEYFNTK</sequence>
<organism evidence="1 2">
    <name type="scientific">Niabella soli DSM 19437</name>
    <dbReference type="NCBI Taxonomy" id="929713"/>
    <lineage>
        <taxon>Bacteria</taxon>
        <taxon>Pseudomonadati</taxon>
        <taxon>Bacteroidota</taxon>
        <taxon>Chitinophagia</taxon>
        <taxon>Chitinophagales</taxon>
        <taxon>Chitinophagaceae</taxon>
        <taxon>Niabella</taxon>
    </lineage>
</organism>
<evidence type="ECO:0000313" key="2">
    <source>
        <dbReference type="Proteomes" id="UP000003586"/>
    </source>
</evidence>
<dbReference type="KEGG" id="nso:NIASO_09645"/>
<name>W0F847_9BACT</name>